<proteinExistence type="predicted"/>
<keyword evidence="1" id="KW-0193">Cuticle</keyword>
<evidence type="ECO:0000256" key="3">
    <source>
        <dbReference type="SAM" id="SignalP"/>
    </source>
</evidence>
<evidence type="ECO:0000256" key="1">
    <source>
        <dbReference type="PROSITE-ProRule" id="PRU00497"/>
    </source>
</evidence>
<dbReference type="InterPro" id="IPR000618">
    <property type="entry name" value="Insect_cuticle"/>
</dbReference>
<feature type="chain" id="PRO_5040213657" evidence="3">
    <location>
        <begin position="20"/>
        <end position="644"/>
    </location>
</feature>
<feature type="region of interest" description="Disordered" evidence="2">
    <location>
        <begin position="277"/>
        <end position="301"/>
    </location>
</feature>
<feature type="compositionally biased region" description="Polar residues" evidence="2">
    <location>
        <begin position="337"/>
        <end position="355"/>
    </location>
</feature>
<sequence length="644" mass="68760">MSSRTVLVLLAVNVLLVQSKPATLENGAPSSTGSEEQNLDSLIQRLQMHPTSSNVVQAQAQVSSAAANNQHVALNELLRNQNFVEKLVEFLQRFQQVYQILLNGQPGSQNASPIPNLPLPTNLNQASVRGLFNNPSFMNFLDGLLHNSQGSTFFSQFLGNQASPVASQIQQVAPSQSHVTTTQFTSSQQTSSSQSGVNNLPANPTSSNNVATVVSNTVVNNAAPSIVEHQESSNVASSDQQEVFVNGHSRPVIAAVPQNTAFNAESSVVVSESHTSSNAAPVAGTVANNPAPSESAATGSFGNEGIQTEEQAPALDARFGNAPRDIKQIIITEVDSDSSTRPVGPSSQTSNGQNFVVSSSSGSSDEQSVHSNEATLDKLLGFGNNVAAVAPQSDVVSHSSSSYHSVQSSQVSGNGIPPVQVPLVQNIATSSSNDQQQILNSLQQQASNSQTFASGSNEAVHTSEALLEELQNNHFDVKPVVPDQSSSSFHSVQSSQSSQFNGKPQVTGTGPFVASGSPLKPYHEDEAESRRQAQNARYQFATQVNDNINGNFQQRAEVREGTKVYGKYSYDDGFVWRTVYYQADENGYRVTKEEVSPTHMTKSVNGDANVQTFSDGNVVNYHITRKDIGTKKQTQYGYGVGRSQ</sequence>
<protein>
    <submittedName>
        <fullName evidence="4">Uncharacterized protein</fullName>
    </submittedName>
</protein>
<dbReference type="OrthoDB" id="8195082at2759"/>
<accession>A0A9P0GSY8</accession>
<evidence type="ECO:0000256" key="2">
    <source>
        <dbReference type="SAM" id="MobiDB-lite"/>
    </source>
</evidence>
<evidence type="ECO:0000313" key="5">
    <source>
        <dbReference type="Proteomes" id="UP001153737"/>
    </source>
</evidence>
<name>A0A9P0GSY8_PHACE</name>
<feature type="compositionally biased region" description="Polar residues" evidence="2">
    <location>
        <begin position="286"/>
        <end position="301"/>
    </location>
</feature>
<reference evidence="4" key="2">
    <citation type="submission" date="2022-10" db="EMBL/GenBank/DDBJ databases">
        <authorList>
            <consortium name="ENA_rothamsted_submissions"/>
            <consortium name="culmorum"/>
            <person name="King R."/>
        </authorList>
    </citation>
    <scope>NUCLEOTIDE SEQUENCE</scope>
</reference>
<reference evidence="4" key="1">
    <citation type="submission" date="2022-01" db="EMBL/GenBank/DDBJ databases">
        <authorList>
            <person name="King R."/>
        </authorList>
    </citation>
    <scope>NUCLEOTIDE SEQUENCE</scope>
</reference>
<feature type="signal peptide" evidence="3">
    <location>
        <begin position="1"/>
        <end position="19"/>
    </location>
</feature>
<feature type="region of interest" description="Disordered" evidence="2">
    <location>
        <begin position="169"/>
        <end position="209"/>
    </location>
</feature>
<keyword evidence="5" id="KW-1185">Reference proteome</keyword>
<dbReference type="PROSITE" id="PS51155">
    <property type="entry name" value="CHIT_BIND_RR_2"/>
    <property type="match status" value="1"/>
</dbReference>
<gene>
    <name evidence="4" type="ORF">PHAECO_LOCUS8341</name>
</gene>
<feature type="compositionally biased region" description="Low complexity" evidence="2">
    <location>
        <begin position="175"/>
        <end position="195"/>
    </location>
</feature>
<keyword evidence="3" id="KW-0732">Signal</keyword>
<feature type="compositionally biased region" description="Low complexity" evidence="2">
    <location>
        <begin position="356"/>
        <end position="371"/>
    </location>
</feature>
<feature type="compositionally biased region" description="Low complexity" evidence="2">
    <location>
        <begin position="484"/>
        <end position="499"/>
    </location>
</feature>
<dbReference type="Proteomes" id="UP001153737">
    <property type="component" value="Chromosome 4"/>
</dbReference>
<dbReference type="GO" id="GO:0042302">
    <property type="term" value="F:structural constituent of cuticle"/>
    <property type="evidence" value="ECO:0007669"/>
    <property type="project" value="UniProtKB-UniRule"/>
</dbReference>
<organism evidence="4 5">
    <name type="scientific">Phaedon cochleariae</name>
    <name type="common">Mustard beetle</name>
    <dbReference type="NCBI Taxonomy" id="80249"/>
    <lineage>
        <taxon>Eukaryota</taxon>
        <taxon>Metazoa</taxon>
        <taxon>Ecdysozoa</taxon>
        <taxon>Arthropoda</taxon>
        <taxon>Hexapoda</taxon>
        <taxon>Insecta</taxon>
        <taxon>Pterygota</taxon>
        <taxon>Neoptera</taxon>
        <taxon>Endopterygota</taxon>
        <taxon>Coleoptera</taxon>
        <taxon>Polyphaga</taxon>
        <taxon>Cucujiformia</taxon>
        <taxon>Chrysomeloidea</taxon>
        <taxon>Chrysomelidae</taxon>
        <taxon>Chrysomelinae</taxon>
        <taxon>Chrysomelini</taxon>
        <taxon>Phaedon</taxon>
    </lineage>
</organism>
<evidence type="ECO:0000313" key="4">
    <source>
        <dbReference type="EMBL" id="CAH1163181.1"/>
    </source>
</evidence>
<dbReference type="EMBL" id="OU896710">
    <property type="protein sequence ID" value="CAH1163181.1"/>
    <property type="molecule type" value="Genomic_DNA"/>
</dbReference>
<feature type="region of interest" description="Disordered" evidence="2">
    <location>
        <begin position="331"/>
        <end position="371"/>
    </location>
</feature>
<dbReference type="AlphaFoldDB" id="A0A9P0GSY8"/>
<feature type="compositionally biased region" description="Basic and acidic residues" evidence="2">
    <location>
        <begin position="521"/>
        <end position="531"/>
    </location>
</feature>
<dbReference type="Pfam" id="PF00379">
    <property type="entry name" value="Chitin_bind_4"/>
    <property type="match status" value="1"/>
</dbReference>
<feature type="region of interest" description="Disordered" evidence="2">
    <location>
        <begin position="478"/>
        <end position="533"/>
    </location>
</feature>